<accession>A0A1Y6CWQ2</accession>
<organism evidence="1 2">
    <name type="scientific">Methylomagnum ishizawai</name>
    <dbReference type="NCBI Taxonomy" id="1760988"/>
    <lineage>
        <taxon>Bacteria</taxon>
        <taxon>Pseudomonadati</taxon>
        <taxon>Pseudomonadota</taxon>
        <taxon>Gammaproteobacteria</taxon>
        <taxon>Methylococcales</taxon>
        <taxon>Methylococcaceae</taxon>
        <taxon>Methylomagnum</taxon>
    </lineage>
</organism>
<dbReference type="OrthoDB" id="6395620at2"/>
<keyword evidence="2" id="KW-1185">Reference proteome</keyword>
<proteinExistence type="predicted"/>
<name>A0A1Y6CWQ2_9GAMM</name>
<reference evidence="1 2" key="1">
    <citation type="submission" date="2016-12" db="EMBL/GenBank/DDBJ databases">
        <authorList>
            <person name="Song W.-J."/>
            <person name="Kurnit D.M."/>
        </authorList>
    </citation>
    <scope>NUCLEOTIDE SEQUENCE [LARGE SCALE GENOMIC DNA]</scope>
    <source>
        <strain evidence="1 2">175</strain>
    </source>
</reference>
<dbReference type="EMBL" id="FXAM01000001">
    <property type="protein sequence ID" value="SMF94696.1"/>
    <property type="molecule type" value="Genomic_DNA"/>
</dbReference>
<evidence type="ECO:0000313" key="1">
    <source>
        <dbReference type="EMBL" id="SMF94696.1"/>
    </source>
</evidence>
<evidence type="ECO:0000313" key="2">
    <source>
        <dbReference type="Proteomes" id="UP000192923"/>
    </source>
</evidence>
<dbReference type="Proteomes" id="UP000192923">
    <property type="component" value="Unassembled WGS sequence"/>
</dbReference>
<dbReference type="STRING" id="1760988.SAMN02949497_2028"/>
<protein>
    <submittedName>
        <fullName evidence="1">Uncharacterized protein</fullName>
    </submittedName>
</protein>
<dbReference type="RefSeq" id="WP_085212305.1">
    <property type="nucleotide sequence ID" value="NZ_FXAM01000001.1"/>
</dbReference>
<gene>
    <name evidence="1" type="ORF">SAMN02949497_2028</name>
</gene>
<dbReference type="AlphaFoldDB" id="A0A1Y6CWQ2"/>
<sequence>MSFTEDLAIQLTLTISGQGYTIPPGQVKSLEISLHNYGFQGKISFVVSAEQSSDSLLSPFTQQDLIEVALTVGTYINPENAQIQTLSLTGFATDKGFSEHILDHVDLQQNPVLYRHYQLSFADPAQVLWKQHYPCDLLVDSTLQTLIGNHAGEKISLQYNWDALQTQYSLLALSLGQAGNPASFYDFILWLVNTQNGVFSYDAANNSYSLASAKSADGTAIALDFQEVAAHRLEFPATWRYQPQVLNAYSENPQTKPITNAQMTSPMRHDYIARYPIAADLDSRVTLETGRFIQRQHEVAVYYRKFPLQANPPGQWVKFSGAGWISDLFVNGNTYRVRDWYLEARAAEEELTLDHGAAYARYTIDLSQHLELSAETWVNLPPFVAPVYPLLVEGKVVSDQGEETDTTYQTYQDQDTSVTYYEVTIPLWNNLKIRAPFEPNFAMGQFYFPLYKNERVLVGLNLTTAVILGYLDWRDGAALPLDTQGNQLVMGQSTSSQTSLQHTYVDQKPQFQILRTDQSDTQLLQMSEGCIVLQTQEQEQGN</sequence>